<dbReference type="CDD" id="cd02440">
    <property type="entry name" value="AdoMet_MTases"/>
    <property type="match status" value="1"/>
</dbReference>
<proteinExistence type="predicted"/>
<dbReference type="Pfam" id="PF13649">
    <property type="entry name" value="Methyltransf_25"/>
    <property type="match status" value="1"/>
</dbReference>
<feature type="compositionally biased region" description="Basic and acidic residues" evidence="1">
    <location>
        <begin position="19"/>
        <end position="29"/>
    </location>
</feature>
<organism evidence="3 4">
    <name type="scientific">Cetraspora pellucida</name>
    <dbReference type="NCBI Taxonomy" id="1433469"/>
    <lineage>
        <taxon>Eukaryota</taxon>
        <taxon>Fungi</taxon>
        <taxon>Fungi incertae sedis</taxon>
        <taxon>Mucoromycota</taxon>
        <taxon>Glomeromycotina</taxon>
        <taxon>Glomeromycetes</taxon>
        <taxon>Diversisporales</taxon>
        <taxon>Gigasporaceae</taxon>
        <taxon>Cetraspora</taxon>
    </lineage>
</organism>
<comment type="caution">
    <text evidence="3">The sequence shown here is derived from an EMBL/GenBank/DDBJ whole genome shotgun (WGS) entry which is preliminary data.</text>
</comment>
<dbReference type="OrthoDB" id="2013972at2759"/>
<protein>
    <submittedName>
        <fullName evidence="3">3675_t:CDS:1</fullName>
    </submittedName>
</protein>
<dbReference type="PANTHER" id="PTHR43591">
    <property type="entry name" value="METHYLTRANSFERASE"/>
    <property type="match status" value="1"/>
</dbReference>
<dbReference type="EMBL" id="CAJVQA010004707">
    <property type="protein sequence ID" value="CAG8604632.1"/>
    <property type="molecule type" value="Genomic_DNA"/>
</dbReference>
<dbReference type="Proteomes" id="UP000789759">
    <property type="component" value="Unassembled WGS sequence"/>
</dbReference>
<evidence type="ECO:0000313" key="3">
    <source>
        <dbReference type="EMBL" id="CAG8604632.1"/>
    </source>
</evidence>
<evidence type="ECO:0000313" key="4">
    <source>
        <dbReference type="Proteomes" id="UP000789759"/>
    </source>
</evidence>
<dbReference type="SUPFAM" id="SSF53335">
    <property type="entry name" value="S-adenosyl-L-methionine-dependent methyltransferases"/>
    <property type="match status" value="1"/>
</dbReference>
<accession>A0A9N9GIL6</accession>
<dbReference type="InterPro" id="IPR041698">
    <property type="entry name" value="Methyltransf_25"/>
</dbReference>
<evidence type="ECO:0000259" key="2">
    <source>
        <dbReference type="Pfam" id="PF13649"/>
    </source>
</evidence>
<gene>
    <name evidence="3" type="ORF">CPELLU_LOCUS7159</name>
</gene>
<name>A0A9N9GIL6_9GLOM</name>
<dbReference type="GO" id="GO:0008168">
    <property type="term" value="F:methyltransferase activity"/>
    <property type="evidence" value="ECO:0007669"/>
    <property type="project" value="TreeGrafter"/>
</dbReference>
<keyword evidence="4" id="KW-1185">Reference proteome</keyword>
<dbReference type="InterPro" id="IPR029063">
    <property type="entry name" value="SAM-dependent_MTases_sf"/>
</dbReference>
<feature type="domain" description="Methyltransferase" evidence="2">
    <location>
        <begin position="118"/>
        <end position="209"/>
    </location>
</feature>
<evidence type="ECO:0000256" key="1">
    <source>
        <dbReference type="SAM" id="MobiDB-lite"/>
    </source>
</evidence>
<sequence>MGLGQSKNISINDSNKFGTKLDTKPNTKFDNNKIERRKKFRSWSALSKGDGNLNEIWNFSSGGKRIHYSSLRISKISDYIIDEESKRLQRRHQLFKRIWQNNFSAPVDETLTAGGARVLEIGCGPGMWTIEMARSYQSSTFTGVDIIPLFPQEKKPENAKFLQANVLSGLPFLDDTFDFVYMGLLVTAFTATEWEKVIPEIVRITKQGGWIEFMESDFQYYNEGPTTARLTDSWIIGPLDLYILKTMEANESIDKNIKTEERSCFVGKWAGELDITKGWITVKSPMSKLMRIKSREYDEIIVTFVKEVEQHKTYFKNWRFFGQKIITTSASNITTPSWYQ</sequence>
<reference evidence="3" key="1">
    <citation type="submission" date="2021-06" db="EMBL/GenBank/DDBJ databases">
        <authorList>
            <person name="Kallberg Y."/>
            <person name="Tangrot J."/>
            <person name="Rosling A."/>
        </authorList>
    </citation>
    <scope>NUCLEOTIDE SEQUENCE</scope>
    <source>
        <strain evidence="3">FL966</strain>
    </source>
</reference>
<dbReference type="Gene3D" id="3.40.50.150">
    <property type="entry name" value="Vaccinia Virus protein VP39"/>
    <property type="match status" value="1"/>
</dbReference>
<feature type="compositionally biased region" description="Polar residues" evidence="1">
    <location>
        <begin position="1"/>
        <end position="17"/>
    </location>
</feature>
<dbReference type="PANTHER" id="PTHR43591:SF24">
    <property type="entry name" value="2-METHOXY-6-POLYPRENYL-1,4-BENZOQUINOL METHYLASE, MITOCHONDRIAL"/>
    <property type="match status" value="1"/>
</dbReference>
<dbReference type="AlphaFoldDB" id="A0A9N9GIL6"/>
<feature type="region of interest" description="Disordered" evidence="1">
    <location>
        <begin position="1"/>
        <end position="29"/>
    </location>
</feature>